<sequence>MGRAYCRAVEKVHDEIAVFSVDKLKSYCCSVDHTDPATGETFACDRKIILQCIRTWFGTVQTFEHRVRSEVLQILVHQLSTQVLSYRQLITSLAPLLWAHLDLASTWMLEGKSLLAVHNMMRGFTYWLAMSPTLILLCFRVAYFMRKKRSNEVFDLLMSCLLILVAVCIYLSFVTVDFVAFLVIFPNMRIVAGLVFSIPAFSVAVLAWQKLPKLPLLGTPAMPVDRVD</sequence>
<dbReference type="OrthoDB" id="425554at2759"/>
<keyword evidence="1" id="KW-0812">Transmembrane</keyword>
<evidence type="ECO:0000256" key="1">
    <source>
        <dbReference type="SAM" id="Phobius"/>
    </source>
</evidence>
<organism evidence="2 3">
    <name type="scientific">Symbiodinium pilosum</name>
    <name type="common">Dinoflagellate</name>
    <dbReference type="NCBI Taxonomy" id="2952"/>
    <lineage>
        <taxon>Eukaryota</taxon>
        <taxon>Sar</taxon>
        <taxon>Alveolata</taxon>
        <taxon>Dinophyceae</taxon>
        <taxon>Suessiales</taxon>
        <taxon>Symbiodiniaceae</taxon>
        <taxon>Symbiodinium</taxon>
    </lineage>
</organism>
<name>A0A812P9A8_SYMPI</name>
<protein>
    <submittedName>
        <fullName evidence="2">UGT80B1 protein</fullName>
    </submittedName>
</protein>
<gene>
    <name evidence="2" type="primary">UGT80B1</name>
    <name evidence="2" type="ORF">SPIL2461_LOCUS7545</name>
</gene>
<dbReference type="Proteomes" id="UP000649617">
    <property type="component" value="Unassembled WGS sequence"/>
</dbReference>
<keyword evidence="1" id="KW-1133">Transmembrane helix</keyword>
<evidence type="ECO:0000313" key="3">
    <source>
        <dbReference type="Proteomes" id="UP000649617"/>
    </source>
</evidence>
<proteinExistence type="predicted"/>
<feature type="transmembrane region" description="Helical" evidence="1">
    <location>
        <begin position="156"/>
        <end position="184"/>
    </location>
</feature>
<keyword evidence="1" id="KW-0472">Membrane</keyword>
<dbReference type="EMBL" id="CAJNIZ010011892">
    <property type="protein sequence ID" value="CAE7326227.1"/>
    <property type="molecule type" value="Genomic_DNA"/>
</dbReference>
<comment type="caution">
    <text evidence="2">The sequence shown here is derived from an EMBL/GenBank/DDBJ whole genome shotgun (WGS) entry which is preliminary data.</text>
</comment>
<reference evidence="2" key="1">
    <citation type="submission" date="2021-02" db="EMBL/GenBank/DDBJ databases">
        <authorList>
            <person name="Dougan E. K."/>
            <person name="Rhodes N."/>
            <person name="Thang M."/>
            <person name="Chan C."/>
        </authorList>
    </citation>
    <scope>NUCLEOTIDE SEQUENCE</scope>
</reference>
<accession>A0A812P9A8</accession>
<keyword evidence="3" id="KW-1185">Reference proteome</keyword>
<evidence type="ECO:0000313" key="2">
    <source>
        <dbReference type="EMBL" id="CAE7326227.1"/>
    </source>
</evidence>
<feature type="transmembrane region" description="Helical" evidence="1">
    <location>
        <begin position="124"/>
        <end position="144"/>
    </location>
</feature>
<dbReference type="AlphaFoldDB" id="A0A812P9A8"/>
<feature type="transmembrane region" description="Helical" evidence="1">
    <location>
        <begin position="190"/>
        <end position="208"/>
    </location>
</feature>